<dbReference type="InterPro" id="IPR001296">
    <property type="entry name" value="Glyco_trans_1"/>
</dbReference>
<keyword evidence="1 4" id="KW-0808">Transferase</keyword>
<organism evidence="4 5">
    <name type="scientific">Cylindrospermopsis raciborskii CS-505</name>
    <dbReference type="NCBI Taxonomy" id="533240"/>
    <lineage>
        <taxon>Bacteria</taxon>
        <taxon>Bacillati</taxon>
        <taxon>Cyanobacteriota</taxon>
        <taxon>Cyanophyceae</taxon>
        <taxon>Nostocales</taxon>
        <taxon>Aphanizomenonaceae</taxon>
        <taxon>Cylindrospermopsis</taxon>
    </lineage>
</organism>
<dbReference type="InterPro" id="IPR028098">
    <property type="entry name" value="Glyco_trans_4-like_N"/>
</dbReference>
<dbReference type="PANTHER" id="PTHR46401">
    <property type="entry name" value="GLYCOSYLTRANSFERASE WBBK-RELATED"/>
    <property type="match status" value="1"/>
</dbReference>
<dbReference type="GO" id="GO:0016757">
    <property type="term" value="F:glycosyltransferase activity"/>
    <property type="evidence" value="ECO:0007669"/>
    <property type="project" value="InterPro"/>
</dbReference>
<accession>A0A853ME76</accession>
<evidence type="ECO:0000313" key="4">
    <source>
        <dbReference type="EMBL" id="OBU77680.1"/>
    </source>
</evidence>
<feature type="domain" description="Glycosyl transferase family 1" evidence="2">
    <location>
        <begin position="245"/>
        <end position="410"/>
    </location>
</feature>
<sequence>MNLHGVNVLVDGYNIQMVQGTGIKTYGSNLVKVLIELQANVNLLCSRCKSIDDKNPILNESLFFDTNKHAKDNDLDINTILSALIQRVHGANEVRVSEFVIKQDEEFIFDYLSRSGKIFNVYNGYKIANKIYKLFNLPTVINVPKKIDIWHATYPIPIKIKGARKITTIHDLIPLRLPQTTLDDKNLFFNLVKDAIKTSEIILAVSENTKNDILYCFDVNPDKIHVTYQPVSNNLHLIENEQIEIQLRKYNIKHSKYILFVGTIEPKKNIGRLIDAYLSLDTDMQLVITGKKGWLWENEIGKLESLLGKNFSRKVKLLEYVSRRDLVYLYSGAFCFVFPSLYEGFGLPPLEAMSLGCPVITSNVSCLPEVCGNAALYVDPYSSESIRQGIEKLINDPVLREELIKAGRERVNLFSMEKYAHKIYESYKGII</sequence>
<dbReference type="EMBL" id="LYXA01000001">
    <property type="protein sequence ID" value="OBU77680.1"/>
    <property type="molecule type" value="Genomic_DNA"/>
</dbReference>
<proteinExistence type="predicted"/>
<evidence type="ECO:0000313" key="5">
    <source>
        <dbReference type="Proteomes" id="UP000093903"/>
    </source>
</evidence>
<dbReference type="CDD" id="cd03809">
    <property type="entry name" value="GT4_MtfB-like"/>
    <property type="match status" value="1"/>
</dbReference>
<dbReference type="RefSeq" id="WP_006276719.1">
    <property type="nucleotide sequence ID" value="NZ_ACYA01000025.1"/>
</dbReference>
<dbReference type="SUPFAM" id="SSF53756">
    <property type="entry name" value="UDP-Glycosyltransferase/glycogen phosphorylase"/>
    <property type="match status" value="1"/>
</dbReference>
<gene>
    <name evidence="4" type="ORF">A9P98_16390</name>
</gene>
<name>A0A853ME76_9CYAN</name>
<dbReference type="AlphaFoldDB" id="A0A853ME76"/>
<dbReference type="Pfam" id="PF13439">
    <property type="entry name" value="Glyco_transf_4"/>
    <property type="match status" value="1"/>
</dbReference>
<feature type="domain" description="Glycosyltransferase subfamily 4-like N-terminal" evidence="3">
    <location>
        <begin position="135"/>
        <end position="231"/>
    </location>
</feature>
<reference evidence="4 5" key="1">
    <citation type="submission" date="2016-05" db="EMBL/GenBank/DDBJ databases">
        <title>First complete genome of the cyanobacterium Cylindrospermopsis raciborskii CS505, containing a circular chromosome and a single extrachromosomal element.</title>
        <authorList>
            <person name="Fuentes J."/>
            <person name="Tamames J."/>
            <person name="Allen E."/>
            <person name="Plominski A."/>
            <person name="Vasquez M."/>
        </authorList>
    </citation>
    <scope>NUCLEOTIDE SEQUENCE [LARGE SCALE GENOMIC DNA]</scope>
    <source>
        <strain evidence="4 5">CS505</strain>
    </source>
</reference>
<dbReference type="FunFam" id="3.40.50.2000:FF:000119">
    <property type="entry name" value="Glycosyl transferase group 1"/>
    <property type="match status" value="1"/>
</dbReference>
<evidence type="ECO:0000256" key="1">
    <source>
        <dbReference type="ARBA" id="ARBA00022679"/>
    </source>
</evidence>
<dbReference type="Gene3D" id="3.40.50.2000">
    <property type="entry name" value="Glycogen Phosphorylase B"/>
    <property type="match status" value="2"/>
</dbReference>
<dbReference type="Proteomes" id="UP000093903">
    <property type="component" value="Unassembled WGS sequence"/>
</dbReference>
<protein>
    <submittedName>
        <fullName evidence="4">Glycosyl transferase family 1</fullName>
    </submittedName>
</protein>
<dbReference type="PANTHER" id="PTHR46401:SF2">
    <property type="entry name" value="GLYCOSYLTRANSFERASE WBBK-RELATED"/>
    <property type="match status" value="1"/>
</dbReference>
<evidence type="ECO:0000259" key="2">
    <source>
        <dbReference type="Pfam" id="PF00534"/>
    </source>
</evidence>
<dbReference type="Pfam" id="PF00534">
    <property type="entry name" value="Glycos_transf_1"/>
    <property type="match status" value="1"/>
</dbReference>
<comment type="caution">
    <text evidence="4">The sequence shown here is derived from an EMBL/GenBank/DDBJ whole genome shotgun (WGS) entry which is preliminary data.</text>
</comment>
<dbReference type="GO" id="GO:0009103">
    <property type="term" value="P:lipopolysaccharide biosynthetic process"/>
    <property type="evidence" value="ECO:0007669"/>
    <property type="project" value="TreeGrafter"/>
</dbReference>
<evidence type="ECO:0000259" key="3">
    <source>
        <dbReference type="Pfam" id="PF13439"/>
    </source>
</evidence>